<accession>A0A644SN07</accession>
<dbReference type="EMBL" id="VSSQ01000002">
    <property type="protein sequence ID" value="MPL56015.1"/>
    <property type="molecule type" value="Genomic_DNA"/>
</dbReference>
<reference evidence="1" key="1">
    <citation type="submission" date="2019-08" db="EMBL/GenBank/DDBJ databases">
        <authorList>
            <person name="Kucharzyk K."/>
            <person name="Murdoch R.W."/>
            <person name="Higgins S."/>
            <person name="Loffler F."/>
        </authorList>
    </citation>
    <scope>NUCLEOTIDE SEQUENCE</scope>
</reference>
<organism evidence="1">
    <name type="scientific">bioreactor metagenome</name>
    <dbReference type="NCBI Taxonomy" id="1076179"/>
    <lineage>
        <taxon>unclassified sequences</taxon>
        <taxon>metagenomes</taxon>
        <taxon>ecological metagenomes</taxon>
    </lineage>
</organism>
<protein>
    <submittedName>
        <fullName evidence="1">Uncharacterized protein</fullName>
    </submittedName>
</protein>
<sequence>MSPKRNTTKKRIGSETRSYCVHCGKKRYKSELFNISIPLLIRSVWVCGTCYIENTLSTIKLNTLSTEEDKIQAFKNRQIIFIIK</sequence>
<name>A0A644SN07_9ZZZZ</name>
<dbReference type="AlphaFoldDB" id="A0A644SN07"/>
<proteinExistence type="predicted"/>
<comment type="caution">
    <text evidence="1">The sequence shown here is derived from an EMBL/GenBank/DDBJ whole genome shotgun (WGS) entry which is preliminary data.</text>
</comment>
<evidence type="ECO:0000313" key="1">
    <source>
        <dbReference type="EMBL" id="MPL56015.1"/>
    </source>
</evidence>
<gene>
    <name evidence="1" type="ORF">SDC9_01497</name>
</gene>